<dbReference type="CDD" id="cd06268">
    <property type="entry name" value="PBP1_ABC_transporter_LIVBP-like"/>
    <property type="match status" value="1"/>
</dbReference>
<comment type="similarity">
    <text evidence="1">Belongs to the leucine-binding protein family.</text>
</comment>
<evidence type="ECO:0000256" key="3">
    <source>
        <dbReference type="SAM" id="SignalP"/>
    </source>
</evidence>
<gene>
    <name evidence="5" type="ORF">GPA24_12165</name>
</gene>
<dbReference type="InterPro" id="IPR022478">
    <property type="entry name" value="ABC_transptr_sub-bd_PQQ"/>
</dbReference>
<feature type="chain" id="PRO_5047347336" evidence="3">
    <location>
        <begin position="29"/>
        <end position="425"/>
    </location>
</feature>
<dbReference type="Gene3D" id="3.40.50.2300">
    <property type="match status" value="4"/>
</dbReference>
<dbReference type="EMBL" id="WTVP01000032">
    <property type="protein sequence ID" value="NMG16286.1"/>
    <property type="molecule type" value="Genomic_DNA"/>
</dbReference>
<keyword evidence="6" id="KW-1185">Reference proteome</keyword>
<evidence type="ECO:0000259" key="4">
    <source>
        <dbReference type="Pfam" id="PF13458"/>
    </source>
</evidence>
<feature type="domain" description="Leucine-binding protein" evidence="4">
    <location>
        <begin position="82"/>
        <end position="274"/>
    </location>
</feature>
<dbReference type="SUPFAM" id="SSF53822">
    <property type="entry name" value="Periplasmic binding protein-like I"/>
    <property type="match status" value="1"/>
</dbReference>
<dbReference type="PANTHER" id="PTHR30483">
    <property type="entry name" value="LEUCINE-SPECIFIC-BINDING PROTEIN"/>
    <property type="match status" value="1"/>
</dbReference>
<dbReference type="NCBIfam" id="TIGR03863">
    <property type="entry name" value="PQQ_ABC_bind"/>
    <property type="match status" value="1"/>
</dbReference>
<proteinExistence type="inferred from homology"/>
<dbReference type="Proteomes" id="UP000633943">
    <property type="component" value="Unassembled WGS sequence"/>
</dbReference>
<evidence type="ECO:0000256" key="1">
    <source>
        <dbReference type="ARBA" id="ARBA00010062"/>
    </source>
</evidence>
<accession>A0ABX1NWX3</accession>
<dbReference type="InterPro" id="IPR028081">
    <property type="entry name" value="Leu-bd"/>
</dbReference>
<protein>
    <submittedName>
        <fullName evidence="5">ABC transporter substrate-binding protein</fullName>
    </submittedName>
</protein>
<dbReference type="Pfam" id="PF13458">
    <property type="entry name" value="Peripla_BP_6"/>
    <property type="match status" value="1"/>
</dbReference>
<dbReference type="PANTHER" id="PTHR30483:SF6">
    <property type="entry name" value="PERIPLASMIC BINDING PROTEIN OF ABC TRANSPORTER FOR NATURAL AMINO ACIDS"/>
    <property type="match status" value="1"/>
</dbReference>
<evidence type="ECO:0000256" key="2">
    <source>
        <dbReference type="ARBA" id="ARBA00022729"/>
    </source>
</evidence>
<comment type="caution">
    <text evidence="5">The sequence shown here is derived from an EMBL/GenBank/DDBJ whole genome shotgun (WGS) entry which is preliminary data.</text>
</comment>
<evidence type="ECO:0000313" key="5">
    <source>
        <dbReference type="EMBL" id="NMG16286.1"/>
    </source>
</evidence>
<keyword evidence="2 3" id="KW-0732">Signal</keyword>
<organism evidence="5 6">
    <name type="scientific">Aromatoleum bremense</name>
    <dbReference type="NCBI Taxonomy" id="76115"/>
    <lineage>
        <taxon>Bacteria</taxon>
        <taxon>Pseudomonadati</taxon>
        <taxon>Pseudomonadota</taxon>
        <taxon>Betaproteobacteria</taxon>
        <taxon>Rhodocyclales</taxon>
        <taxon>Rhodocyclaceae</taxon>
        <taxon>Aromatoleum</taxon>
    </lineage>
</organism>
<evidence type="ECO:0000313" key="6">
    <source>
        <dbReference type="Proteomes" id="UP000633943"/>
    </source>
</evidence>
<name>A0ABX1NWX3_9RHOO</name>
<dbReference type="InterPro" id="IPR028082">
    <property type="entry name" value="Peripla_BP_I"/>
</dbReference>
<dbReference type="InterPro" id="IPR051010">
    <property type="entry name" value="BCAA_transport"/>
</dbReference>
<reference evidence="5 6" key="1">
    <citation type="submission" date="2019-12" db="EMBL/GenBank/DDBJ databases">
        <title>Comparative genomics gives insights into the taxonomy of the Azoarcus-Aromatoleum group and reveals separate origins of nif in the plant-associated Azoarcus and non-plant-associated Aromatoleum sub-groups.</title>
        <authorList>
            <person name="Lafos M."/>
            <person name="Maluk M."/>
            <person name="Batista M."/>
            <person name="Junghare M."/>
            <person name="Carmona M."/>
            <person name="Faoro H."/>
            <person name="Cruz L.M."/>
            <person name="Battistoni F."/>
            <person name="De Souza E."/>
            <person name="Pedrosa F."/>
            <person name="Chen W.-M."/>
            <person name="Poole P.S."/>
            <person name="Dixon R.A."/>
            <person name="James E.K."/>
        </authorList>
    </citation>
    <scope>NUCLEOTIDE SEQUENCE [LARGE SCALE GENOMIC DNA]</scope>
    <source>
        <strain evidence="5 6">PbN1</strain>
    </source>
</reference>
<sequence>MSRKRSGRRFGRSIVGFAFALLASLSFAATPSTPPKAGANGNAAALAATARAPGPVAKAVRIGYVELEPDARYDPLRLKFRGLAQPLGRPFAGAEVALREARFVGDALGVGFALERVAGADAKALLAAIDTLHKDGVGFFLIDAPGAIVAELSKAMRGRELLLFNVSAPDDALRQEQCQPNLLHTLPNHAMSADALTQFLVSKKWRSVLMLEGPRADDRLIAAAFERAAKRFGLKIVETKKFVLSNDPRQREQGSVALLTAGADHDVVFVADSDGEFARSVPYRSVRARPVVGAEGLAALGWHWSWERHGAPQLNARLEKQAGRQMSAPDWAAWVAVKAIVEAVVRTQNAPFAQLRDYIRGDEITIDGFKGNRLGFRPWDNQLRQPMLLATHNAVVERAPIAGFLHPANNMDTLGFDRRDSRCAF</sequence>
<dbReference type="RefSeq" id="WP_169202876.1">
    <property type="nucleotide sequence ID" value="NZ_CP059467.1"/>
</dbReference>
<feature type="signal peptide" evidence="3">
    <location>
        <begin position="1"/>
        <end position="28"/>
    </location>
</feature>